<dbReference type="AlphaFoldDB" id="A0A8T2LR66"/>
<organism evidence="1 2">
    <name type="scientific">Astyanax mexicanus</name>
    <name type="common">Blind cave fish</name>
    <name type="synonym">Astyanax fasciatus mexicanus</name>
    <dbReference type="NCBI Taxonomy" id="7994"/>
    <lineage>
        <taxon>Eukaryota</taxon>
        <taxon>Metazoa</taxon>
        <taxon>Chordata</taxon>
        <taxon>Craniata</taxon>
        <taxon>Vertebrata</taxon>
        <taxon>Euteleostomi</taxon>
        <taxon>Actinopterygii</taxon>
        <taxon>Neopterygii</taxon>
        <taxon>Teleostei</taxon>
        <taxon>Ostariophysi</taxon>
        <taxon>Characiformes</taxon>
        <taxon>Characoidei</taxon>
        <taxon>Acestrorhamphidae</taxon>
        <taxon>Acestrorhamphinae</taxon>
        <taxon>Astyanax</taxon>
    </lineage>
</organism>
<dbReference type="Proteomes" id="UP000752171">
    <property type="component" value="Unassembled WGS sequence"/>
</dbReference>
<proteinExistence type="predicted"/>
<accession>A0A8T2LR66</accession>
<protein>
    <submittedName>
        <fullName evidence="1">Uncharacterized protein</fullName>
    </submittedName>
</protein>
<evidence type="ECO:0000313" key="2">
    <source>
        <dbReference type="Proteomes" id="UP000752171"/>
    </source>
</evidence>
<sequence>MSNTHLSGFVSNQYDLDTVLESHNRATMTSFTVCLQKACWKIRISIFQAQKMQSKNSRKEIAVKRLQESEDLSDVCRLCGEATTQDSVDTATASKWIACD</sequence>
<dbReference type="EMBL" id="JAICCE010000011">
    <property type="protein sequence ID" value="KAG9271291.1"/>
    <property type="molecule type" value="Genomic_DNA"/>
</dbReference>
<comment type="caution">
    <text evidence="1">The sequence shown here is derived from an EMBL/GenBank/DDBJ whole genome shotgun (WGS) entry which is preliminary data.</text>
</comment>
<evidence type="ECO:0000313" key="1">
    <source>
        <dbReference type="EMBL" id="KAG9271291.1"/>
    </source>
</evidence>
<reference evidence="1 2" key="1">
    <citation type="submission" date="2021-07" db="EMBL/GenBank/DDBJ databases">
        <authorList>
            <person name="Imarazene B."/>
            <person name="Zahm M."/>
            <person name="Klopp C."/>
            <person name="Cabau C."/>
            <person name="Beille S."/>
            <person name="Jouanno E."/>
            <person name="Castinel A."/>
            <person name="Lluch J."/>
            <person name="Gil L."/>
            <person name="Kuchtly C."/>
            <person name="Lopez Roques C."/>
            <person name="Donnadieu C."/>
            <person name="Parrinello H."/>
            <person name="Journot L."/>
            <person name="Du K."/>
            <person name="Schartl M."/>
            <person name="Retaux S."/>
            <person name="Guiguen Y."/>
        </authorList>
    </citation>
    <scope>NUCLEOTIDE SEQUENCE [LARGE SCALE GENOMIC DNA]</scope>
    <source>
        <strain evidence="1">Pach_M1</strain>
        <tissue evidence="1">Testis</tissue>
    </source>
</reference>
<name>A0A8T2LR66_ASTMX</name>
<gene>
    <name evidence="1" type="ORF">AMEX_G14190</name>
</gene>